<dbReference type="PANTHER" id="PTHR43289:SF34">
    <property type="entry name" value="SERINE_THREONINE-PROTEIN KINASE YBDM-RELATED"/>
    <property type="match status" value="1"/>
</dbReference>
<reference evidence="8" key="2">
    <citation type="journal article" date="2022" name="Front. Microbiol.">
        <title>Comparative Genomic Analysis Revealed Distinct Molecular Components and Organization of CO2-Concentrating Mechanism in Thermophilic Cyanobacteria.</title>
        <authorList>
            <person name="Tang J."/>
            <person name="Zhou H."/>
            <person name="Yao D."/>
            <person name="Riaz S."/>
            <person name="You D."/>
            <person name="Klepacz-Smolka A."/>
            <person name="Daroch M."/>
        </authorList>
    </citation>
    <scope>NUCLEOTIDE SEQUENCE [LARGE SCALE GENOMIC DNA]</scope>
    <source>
        <strain evidence="8">PCC 6715</strain>
    </source>
</reference>
<dbReference type="SUPFAM" id="SSF56112">
    <property type="entry name" value="Protein kinase-like (PK-like)"/>
    <property type="match status" value="1"/>
</dbReference>
<evidence type="ECO:0000256" key="4">
    <source>
        <dbReference type="ARBA" id="ARBA00022840"/>
    </source>
</evidence>
<keyword evidence="7" id="KW-0723">Serine/threonine-protein kinase</keyword>
<evidence type="ECO:0000313" key="7">
    <source>
        <dbReference type="EMBL" id="ATS19254.1"/>
    </source>
</evidence>
<proteinExistence type="predicted"/>
<evidence type="ECO:0000256" key="1">
    <source>
        <dbReference type="ARBA" id="ARBA00022679"/>
    </source>
</evidence>
<feature type="binding site" evidence="5">
    <location>
        <position position="48"/>
    </location>
    <ligand>
        <name>ATP</name>
        <dbReference type="ChEBI" id="CHEBI:30616"/>
    </ligand>
</feature>
<evidence type="ECO:0000256" key="5">
    <source>
        <dbReference type="PROSITE-ProRule" id="PRU10141"/>
    </source>
</evidence>
<dbReference type="PROSITE" id="PS50011">
    <property type="entry name" value="PROTEIN_KINASE_DOM"/>
    <property type="match status" value="1"/>
</dbReference>
<dbReference type="Gene3D" id="3.30.200.20">
    <property type="entry name" value="Phosphorylase Kinase, domain 1"/>
    <property type="match status" value="1"/>
</dbReference>
<dbReference type="PANTHER" id="PTHR43289">
    <property type="entry name" value="MITOGEN-ACTIVATED PROTEIN KINASE KINASE KINASE 20-RELATED"/>
    <property type="match status" value="1"/>
</dbReference>
<dbReference type="Gene3D" id="1.10.510.10">
    <property type="entry name" value="Transferase(Phosphotransferase) domain 1"/>
    <property type="match status" value="1"/>
</dbReference>
<evidence type="ECO:0000259" key="6">
    <source>
        <dbReference type="PROSITE" id="PS50011"/>
    </source>
</evidence>
<dbReference type="SMART" id="SM00220">
    <property type="entry name" value="S_TKc"/>
    <property type="match status" value="1"/>
</dbReference>
<dbReference type="OrthoDB" id="9788659at2"/>
<evidence type="ECO:0000256" key="3">
    <source>
        <dbReference type="ARBA" id="ARBA00022777"/>
    </source>
</evidence>
<accession>A0A2D2Q3Z7</accession>
<sequence>MSDQYRDDNIGQTLMNRYRLTELIGKGSMGRVYRAEDVLLGGVPVAVKFLAQTLLNDRMKTRFAQEARAGALLGQKTMHVVRVLDYGMNNEEVPFYVMEFLEGDNLSDLLLEEPLPLARFLRIARHICLGLQVAHEGVIIEGQKCPIIHRDIKPSNVLVINDGTMGELAKVLDFGIAKFLGDISEQGQTSSFMGTLAYCSPEQIEGRELDHRSDIYSLGITMYELLTGKMPIQAETHSIGSWFKAHHFQKPVPFHVASPGLYVPPALEELIMSCMAKSPGERPQTTAEIIQTVSSIEEQLGISRITQPGSEPVAAKTSQPSAPPELPIALATVEEACWQSTWPSDKPVAEIVFPAPLYAQRESAASLWVMLPRAEIDRRMLNIRYNQFLFTTSPHPMILWITAIYDPKQGPRWLPCYLDMKLPRNQELCLLLSETGYYPLLFFSLEDPLHCINVRNFTIATFQRQLLRDWVETSKNLPSSASAVISRNLLKAEFENYKPQILTKLETVKTAAMID</sequence>
<keyword evidence="8" id="KW-1185">Reference proteome</keyword>
<keyword evidence="2 5" id="KW-0547">Nucleotide-binding</keyword>
<dbReference type="PROSITE" id="PS00108">
    <property type="entry name" value="PROTEIN_KINASE_ST"/>
    <property type="match status" value="1"/>
</dbReference>
<dbReference type="Pfam" id="PF00069">
    <property type="entry name" value="Pkinase"/>
    <property type="match status" value="1"/>
</dbReference>
<keyword evidence="1" id="KW-0808">Transferase</keyword>
<keyword evidence="4 5" id="KW-0067">ATP-binding</keyword>
<evidence type="ECO:0000256" key="2">
    <source>
        <dbReference type="ARBA" id="ARBA00022741"/>
    </source>
</evidence>
<dbReference type="Proteomes" id="UP000231057">
    <property type="component" value="Chromosome"/>
</dbReference>
<dbReference type="GO" id="GO:0005524">
    <property type="term" value="F:ATP binding"/>
    <property type="evidence" value="ECO:0007669"/>
    <property type="project" value="UniProtKB-UniRule"/>
</dbReference>
<keyword evidence="3 7" id="KW-0418">Kinase</keyword>
<dbReference type="EMBL" id="CP018092">
    <property type="protein sequence ID" value="ATS19254.1"/>
    <property type="molecule type" value="Genomic_DNA"/>
</dbReference>
<gene>
    <name evidence="7" type="ORF">BRW62_11470</name>
</gene>
<name>A0A2D2Q3Z7_PARLV</name>
<reference evidence="7 8" key="1">
    <citation type="submission" date="2016-11" db="EMBL/GenBank/DDBJ databases">
        <title>Complete genome sequence of thermophilic cyanobacteria strain Synechococcus sp. PCC6715.</title>
        <authorList>
            <person name="Tang J."/>
            <person name="Daroch M."/>
            <person name="Liang Y."/>
            <person name="Jiang D."/>
            <person name="Shah M."/>
        </authorList>
    </citation>
    <scope>NUCLEOTIDE SEQUENCE [LARGE SCALE GENOMIC DNA]</scope>
    <source>
        <strain evidence="7 8">PCC 6715</strain>
    </source>
</reference>
<dbReference type="CDD" id="cd14014">
    <property type="entry name" value="STKc_PknB_like"/>
    <property type="match status" value="1"/>
</dbReference>
<evidence type="ECO:0000313" key="8">
    <source>
        <dbReference type="Proteomes" id="UP000231057"/>
    </source>
</evidence>
<protein>
    <submittedName>
        <fullName evidence="7">Serine/threonine protein kinase</fullName>
    </submittedName>
</protein>
<dbReference type="GO" id="GO:0004674">
    <property type="term" value="F:protein serine/threonine kinase activity"/>
    <property type="evidence" value="ECO:0007669"/>
    <property type="project" value="UniProtKB-KW"/>
</dbReference>
<dbReference type="InterPro" id="IPR000719">
    <property type="entry name" value="Prot_kinase_dom"/>
</dbReference>
<dbReference type="InterPro" id="IPR011009">
    <property type="entry name" value="Kinase-like_dom_sf"/>
</dbReference>
<dbReference type="AlphaFoldDB" id="A0A2D2Q3Z7"/>
<dbReference type="PROSITE" id="PS00107">
    <property type="entry name" value="PROTEIN_KINASE_ATP"/>
    <property type="match status" value="1"/>
</dbReference>
<dbReference type="InterPro" id="IPR008271">
    <property type="entry name" value="Ser/Thr_kinase_AS"/>
</dbReference>
<dbReference type="KEGG" id="slw:BRW62_11470"/>
<dbReference type="RefSeq" id="WP_099799590.1">
    <property type="nucleotide sequence ID" value="NZ_CP018092.1"/>
</dbReference>
<organism evidence="7 8">
    <name type="scientific">Parathermosynechococcus lividus PCC 6715</name>
    <dbReference type="NCBI Taxonomy" id="1917166"/>
    <lineage>
        <taxon>Bacteria</taxon>
        <taxon>Bacillati</taxon>
        <taxon>Cyanobacteriota</taxon>
        <taxon>Cyanophyceae</taxon>
        <taxon>Acaryochloridales</taxon>
        <taxon>Thermosynechococcaceae</taxon>
        <taxon>Parathermosynechococcus</taxon>
    </lineage>
</organism>
<feature type="domain" description="Protein kinase" evidence="6">
    <location>
        <begin position="18"/>
        <end position="300"/>
    </location>
</feature>
<dbReference type="InterPro" id="IPR017441">
    <property type="entry name" value="Protein_kinase_ATP_BS"/>
</dbReference>